<protein>
    <submittedName>
        <fullName evidence="1">Uncharacterized protein</fullName>
    </submittedName>
</protein>
<name>A0A5J4R9H1_9ZZZZ</name>
<feature type="non-terminal residue" evidence="1">
    <location>
        <position position="1"/>
    </location>
</feature>
<dbReference type="AlphaFoldDB" id="A0A5J4R9H1"/>
<accession>A0A5J4R9H1</accession>
<reference evidence="1" key="1">
    <citation type="submission" date="2019-03" db="EMBL/GenBank/DDBJ databases">
        <title>Single cell metagenomics reveals metabolic interactions within the superorganism composed of flagellate Streblomastix strix and complex community of Bacteroidetes bacteria on its surface.</title>
        <authorList>
            <person name="Treitli S.C."/>
            <person name="Kolisko M."/>
            <person name="Husnik F."/>
            <person name="Keeling P."/>
            <person name="Hampl V."/>
        </authorList>
    </citation>
    <scope>NUCLEOTIDE SEQUENCE</scope>
    <source>
        <strain evidence="1">STM</strain>
    </source>
</reference>
<comment type="caution">
    <text evidence="1">The sequence shown here is derived from an EMBL/GenBank/DDBJ whole genome shotgun (WGS) entry which is preliminary data.</text>
</comment>
<sequence length="53" mass="6251">LHITNGAINQAFTFEYKKRLNESKEELLSLGIIEMRERYKSQRKLANNLIRTA</sequence>
<gene>
    <name evidence="1" type="ORF">EZS27_020894</name>
</gene>
<proteinExistence type="predicted"/>
<organism evidence="1">
    <name type="scientific">termite gut metagenome</name>
    <dbReference type="NCBI Taxonomy" id="433724"/>
    <lineage>
        <taxon>unclassified sequences</taxon>
        <taxon>metagenomes</taxon>
        <taxon>organismal metagenomes</taxon>
    </lineage>
</organism>
<dbReference type="EMBL" id="SNRY01001509">
    <property type="protein sequence ID" value="KAA6330398.1"/>
    <property type="molecule type" value="Genomic_DNA"/>
</dbReference>
<evidence type="ECO:0000313" key="1">
    <source>
        <dbReference type="EMBL" id="KAA6330398.1"/>
    </source>
</evidence>